<evidence type="ECO:0000313" key="3">
    <source>
        <dbReference type="Proteomes" id="UP000001070"/>
    </source>
</evidence>
<dbReference type="InParanoid" id="B4J3M7"/>
<evidence type="ECO:0000256" key="1">
    <source>
        <dbReference type="SAM" id="MobiDB-lite"/>
    </source>
</evidence>
<accession>B4J3M7</accession>
<organism evidence="3">
    <name type="scientific">Drosophila grimshawi</name>
    <name type="common">Hawaiian fruit fly</name>
    <name type="synonym">Idiomyia grimshawi</name>
    <dbReference type="NCBI Taxonomy" id="7222"/>
    <lineage>
        <taxon>Eukaryota</taxon>
        <taxon>Metazoa</taxon>
        <taxon>Ecdysozoa</taxon>
        <taxon>Arthropoda</taxon>
        <taxon>Hexapoda</taxon>
        <taxon>Insecta</taxon>
        <taxon>Pterygota</taxon>
        <taxon>Neoptera</taxon>
        <taxon>Endopterygota</taxon>
        <taxon>Diptera</taxon>
        <taxon>Brachycera</taxon>
        <taxon>Muscomorpha</taxon>
        <taxon>Ephydroidea</taxon>
        <taxon>Drosophilidae</taxon>
        <taxon>Drosophila</taxon>
        <taxon>Hawaiian Drosophila</taxon>
    </lineage>
</organism>
<dbReference type="Proteomes" id="UP000001070">
    <property type="component" value="Unassembled WGS sequence"/>
</dbReference>
<feature type="region of interest" description="Disordered" evidence="1">
    <location>
        <begin position="1"/>
        <end position="22"/>
    </location>
</feature>
<feature type="compositionally biased region" description="Polar residues" evidence="1">
    <location>
        <begin position="1"/>
        <end position="19"/>
    </location>
</feature>
<dbReference type="HOGENOM" id="CLU_3108565_0_0_1"/>
<evidence type="ECO:0000313" key="2">
    <source>
        <dbReference type="EMBL" id="EDV97258.1"/>
    </source>
</evidence>
<gene>
    <name evidence="2" type="primary">Dgri\GH14785</name>
    <name evidence="2" type="ORF">Dgri_GH14785</name>
</gene>
<reference evidence="2 3" key="1">
    <citation type="journal article" date="2007" name="Nature">
        <title>Evolution of genes and genomes on the Drosophila phylogeny.</title>
        <authorList>
            <consortium name="Drosophila 12 Genomes Consortium"/>
            <person name="Clark A.G."/>
            <person name="Eisen M.B."/>
            <person name="Smith D.R."/>
            <person name="Bergman C.M."/>
            <person name="Oliver B."/>
            <person name="Markow T.A."/>
            <person name="Kaufman T.C."/>
            <person name="Kellis M."/>
            <person name="Gelbart W."/>
            <person name="Iyer V.N."/>
            <person name="Pollard D.A."/>
            <person name="Sackton T.B."/>
            <person name="Larracuente A.M."/>
            <person name="Singh N.D."/>
            <person name="Abad J.P."/>
            <person name="Abt D.N."/>
            <person name="Adryan B."/>
            <person name="Aguade M."/>
            <person name="Akashi H."/>
            <person name="Anderson W.W."/>
            <person name="Aquadro C.F."/>
            <person name="Ardell D.H."/>
            <person name="Arguello R."/>
            <person name="Artieri C.G."/>
            <person name="Barbash D.A."/>
            <person name="Barker D."/>
            <person name="Barsanti P."/>
            <person name="Batterham P."/>
            <person name="Batzoglou S."/>
            <person name="Begun D."/>
            <person name="Bhutkar A."/>
            <person name="Blanco E."/>
            <person name="Bosak S.A."/>
            <person name="Bradley R.K."/>
            <person name="Brand A.D."/>
            <person name="Brent M.R."/>
            <person name="Brooks A.N."/>
            <person name="Brown R.H."/>
            <person name="Butlin R.K."/>
            <person name="Caggese C."/>
            <person name="Calvi B.R."/>
            <person name="Bernardo de Carvalho A."/>
            <person name="Caspi A."/>
            <person name="Castrezana S."/>
            <person name="Celniker S.E."/>
            <person name="Chang J.L."/>
            <person name="Chapple C."/>
            <person name="Chatterji S."/>
            <person name="Chinwalla A."/>
            <person name="Civetta A."/>
            <person name="Clifton S.W."/>
            <person name="Comeron J.M."/>
            <person name="Costello J.C."/>
            <person name="Coyne J.A."/>
            <person name="Daub J."/>
            <person name="David R.G."/>
            <person name="Delcher A.L."/>
            <person name="Delehaunty K."/>
            <person name="Do C.B."/>
            <person name="Ebling H."/>
            <person name="Edwards K."/>
            <person name="Eickbush T."/>
            <person name="Evans J.D."/>
            <person name="Filipski A."/>
            <person name="Findeiss S."/>
            <person name="Freyhult E."/>
            <person name="Fulton L."/>
            <person name="Fulton R."/>
            <person name="Garcia A.C."/>
            <person name="Gardiner A."/>
            <person name="Garfield D.A."/>
            <person name="Garvin B.E."/>
            <person name="Gibson G."/>
            <person name="Gilbert D."/>
            <person name="Gnerre S."/>
            <person name="Godfrey J."/>
            <person name="Good R."/>
            <person name="Gotea V."/>
            <person name="Gravely B."/>
            <person name="Greenberg A.J."/>
            <person name="Griffiths-Jones S."/>
            <person name="Gross S."/>
            <person name="Guigo R."/>
            <person name="Gustafson E.A."/>
            <person name="Haerty W."/>
            <person name="Hahn M.W."/>
            <person name="Halligan D.L."/>
            <person name="Halpern A.L."/>
            <person name="Halter G.M."/>
            <person name="Han M.V."/>
            <person name="Heger A."/>
            <person name="Hillier L."/>
            <person name="Hinrichs A.S."/>
            <person name="Holmes I."/>
            <person name="Hoskins R.A."/>
            <person name="Hubisz M.J."/>
            <person name="Hultmark D."/>
            <person name="Huntley M.A."/>
            <person name="Jaffe D.B."/>
            <person name="Jagadeeshan S."/>
            <person name="Jeck W.R."/>
            <person name="Johnson J."/>
            <person name="Jones C.D."/>
            <person name="Jordan W.C."/>
            <person name="Karpen G.H."/>
            <person name="Kataoka E."/>
            <person name="Keightley P.D."/>
            <person name="Kheradpour P."/>
            <person name="Kirkness E.F."/>
            <person name="Koerich L.B."/>
            <person name="Kristiansen K."/>
            <person name="Kudrna D."/>
            <person name="Kulathinal R.J."/>
            <person name="Kumar S."/>
            <person name="Kwok R."/>
            <person name="Lander E."/>
            <person name="Langley C.H."/>
            <person name="Lapoint R."/>
            <person name="Lazzaro B.P."/>
            <person name="Lee S.J."/>
            <person name="Levesque L."/>
            <person name="Li R."/>
            <person name="Lin C.F."/>
            <person name="Lin M.F."/>
            <person name="Lindblad-Toh K."/>
            <person name="Llopart A."/>
            <person name="Long M."/>
            <person name="Low L."/>
            <person name="Lozovsky E."/>
            <person name="Lu J."/>
            <person name="Luo M."/>
            <person name="Machado C.A."/>
            <person name="Makalowski W."/>
            <person name="Marzo M."/>
            <person name="Matsuda M."/>
            <person name="Matzkin L."/>
            <person name="McAllister B."/>
            <person name="McBride C.S."/>
            <person name="McKernan B."/>
            <person name="McKernan K."/>
            <person name="Mendez-Lago M."/>
            <person name="Minx P."/>
            <person name="Mollenhauer M.U."/>
            <person name="Montooth K."/>
            <person name="Mount S.M."/>
            <person name="Mu X."/>
            <person name="Myers E."/>
            <person name="Negre B."/>
            <person name="Newfeld S."/>
            <person name="Nielsen R."/>
            <person name="Noor M.A."/>
            <person name="O'Grady P."/>
            <person name="Pachter L."/>
            <person name="Papaceit M."/>
            <person name="Parisi M.J."/>
            <person name="Parisi M."/>
            <person name="Parts L."/>
            <person name="Pedersen J.S."/>
            <person name="Pesole G."/>
            <person name="Phillippy A.M."/>
            <person name="Ponting C.P."/>
            <person name="Pop M."/>
            <person name="Porcelli D."/>
            <person name="Powell J.R."/>
            <person name="Prohaska S."/>
            <person name="Pruitt K."/>
            <person name="Puig M."/>
            <person name="Quesneville H."/>
            <person name="Ram K.R."/>
            <person name="Rand D."/>
            <person name="Rasmussen M.D."/>
            <person name="Reed L.K."/>
            <person name="Reenan R."/>
            <person name="Reily A."/>
            <person name="Remington K.A."/>
            <person name="Rieger T.T."/>
            <person name="Ritchie M.G."/>
            <person name="Robin C."/>
            <person name="Rogers Y.H."/>
            <person name="Rohde C."/>
            <person name="Rozas J."/>
            <person name="Rubenfield M.J."/>
            <person name="Ruiz A."/>
            <person name="Russo S."/>
            <person name="Salzberg S.L."/>
            <person name="Sanchez-Gracia A."/>
            <person name="Saranga D.J."/>
            <person name="Sato H."/>
            <person name="Schaeffer S.W."/>
            <person name="Schatz M.C."/>
            <person name="Schlenke T."/>
            <person name="Schwartz R."/>
            <person name="Segarra C."/>
            <person name="Singh R.S."/>
            <person name="Sirot L."/>
            <person name="Sirota M."/>
            <person name="Sisneros N.B."/>
            <person name="Smith C.D."/>
            <person name="Smith T.F."/>
            <person name="Spieth J."/>
            <person name="Stage D.E."/>
            <person name="Stark A."/>
            <person name="Stephan W."/>
            <person name="Strausberg R.L."/>
            <person name="Strempel S."/>
            <person name="Sturgill D."/>
            <person name="Sutton G."/>
            <person name="Sutton G.G."/>
            <person name="Tao W."/>
            <person name="Teichmann S."/>
            <person name="Tobari Y.N."/>
            <person name="Tomimura Y."/>
            <person name="Tsolas J.M."/>
            <person name="Valente V.L."/>
            <person name="Venter E."/>
            <person name="Venter J.C."/>
            <person name="Vicario S."/>
            <person name="Vieira F.G."/>
            <person name="Vilella A.J."/>
            <person name="Villasante A."/>
            <person name="Walenz B."/>
            <person name="Wang J."/>
            <person name="Wasserman M."/>
            <person name="Watts T."/>
            <person name="Wilson D."/>
            <person name="Wilson R.K."/>
            <person name="Wing R.A."/>
            <person name="Wolfner M.F."/>
            <person name="Wong A."/>
            <person name="Wong G.K."/>
            <person name="Wu C.I."/>
            <person name="Wu G."/>
            <person name="Yamamoto D."/>
            <person name="Yang H.P."/>
            <person name="Yang S.P."/>
            <person name="Yorke J.A."/>
            <person name="Yoshida K."/>
            <person name="Zdobnov E."/>
            <person name="Zhang P."/>
            <person name="Zhang Y."/>
            <person name="Zimin A.V."/>
            <person name="Baldwin J."/>
            <person name="Abdouelleil A."/>
            <person name="Abdulkadir J."/>
            <person name="Abebe A."/>
            <person name="Abera B."/>
            <person name="Abreu J."/>
            <person name="Acer S.C."/>
            <person name="Aftuck L."/>
            <person name="Alexander A."/>
            <person name="An P."/>
            <person name="Anderson E."/>
            <person name="Anderson S."/>
            <person name="Arachi H."/>
            <person name="Azer M."/>
            <person name="Bachantsang P."/>
            <person name="Barry A."/>
            <person name="Bayul T."/>
            <person name="Berlin A."/>
            <person name="Bessette D."/>
            <person name="Bloom T."/>
            <person name="Blye J."/>
            <person name="Boguslavskiy L."/>
            <person name="Bonnet C."/>
            <person name="Boukhgalter B."/>
            <person name="Bourzgui I."/>
            <person name="Brown A."/>
            <person name="Cahill P."/>
            <person name="Channer S."/>
            <person name="Cheshatsang Y."/>
            <person name="Chuda L."/>
            <person name="Citroen M."/>
            <person name="Collymore A."/>
            <person name="Cooke P."/>
            <person name="Costello M."/>
            <person name="D'Aco K."/>
            <person name="Daza R."/>
            <person name="De Haan G."/>
            <person name="DeGray S."/>
            <person name="DeMaso C."/>
            <person name="Dhargay N."/>
            <person name="Dooley K."/>
            <person name="Dooley E."/>
            <person name="Doricent M."/>
            <person name="Dorje P."/>
            <person name="Dorjee K."/>
            <person name="Dupes A."/>
            <person name="Elong R."/>
            <person name="Falk J."/>
            <person name="Farina A."/>
            <person name="Faro S."/>
            <person name="Ferguson D."/>
            <person name="Fisher S."/>
            <person name="Foley C.D."/>
            <person name="Franke A."/>
            <person name="Friedrich D."/>
            <person name="Gadbois L."/>
            <person name="Gearin G."/>
            <person name="Gearin C.R."/>
            <person name="Giannoukos G."/>
            <person name="Goode T."/>
            <person name="Graham J."/>
            <person name="Grandbois E."/>
            <person name="Grewal S."/>
            <person name="Gyaltsen K."/>
            <person name="Hafez N."/>
            <person name="Hagos B."/>
            <person name="Hall J."/>
            <person name="Henson C."/>
            <person name="Hollinger A."/>
            <person name="Honan T."/>
            <person name="Huard M.D."/>
            <person name="Hughes L."/>
            <person name="Hurhula B."/>
            <person name="Husby M.E."/>
            <person name="Kamat A."/>
            <person name="Kanga B."/>
            <person name="Kashin S."/>
            <person name="Khazanovich D."/>
            <person name="Kisner P."/>
            <person name="Lance K."/>
            <person name="Lara M."/>
            <person name="Lee W."/>
            <person name="Lennon N."/>
            <person name="Letendre F."/>
            <person name="LeVine R."/>
            <person name="Lipovsky A."/>
            <person name="Liu X."/>
            <person name="Liu J."/>
            <person name="Liu S."/>
            <person name="Lokyitsang T."/>
            <person name="Lokyitsang Y."/>
            <person name="Lubonja R."/>
            <person name="Lui A."/>
            <person name="MacDonald P."/>
            <person name="Magnisalis V."/>
            <person name="Maru K."/>
            <person name="Matthews C."/>
            <person name="McCusker W."/>
            <person name="McDonough S."/>
            <person name="Mehta T."/>
            <person name="Meldrim J."/>
            <person name="Meneus L."/>
            <person name="Mihai O."/>
            <person name="Mihalev A."/>
            <person name="Mihova T."/>
            <person name="Mittelman R."/>
            <person name="Mlenga V."/>
            <person name="Montmayeur A."/>
            <person name="Mulrain L."/>
            <person name="Navidi A."/>
            <person name="Naylor J."/>
            <person name="Negash T."/>
            <person name="Nguyen T."/>
            <person name="Nguyen N."/>
            <person name="Nicol R."/>
            <person name="Norbu C."/>
            <person name="Norbu N."/>
            <person name="Novod N."/>
            <person name="O'Neill B."/>
            <person name="Osman S."/>
            <person name="Markiewicz E."/>
            <person name="Oyono O.L."/>
            <person name="Patti C."/>
            <person name="Phunkhang P."/>
            <person name="Pierre F."/>
            <person name="Priest M."/>
            <person name="Raghuraman S."/>
            <person name="Rege F."/>
            <person name="Reyes R."/>
            <person name="Rise C."/>
            <person name="Rogov P."/>
            <person name="Ross K."/>
            <person name="Ryan E."/>
            <person name="Settipalli S."/>
            <person name="Shea T."/>
            <person name="Sherpa N."/>
            <person name="Shi L."/>
            <person name="Shih D."/>
            <person name="Sparrow T."/>
            <person name="Spaulding J."/>
            <person name="Stalker J."/>
            <person name="Stange-Thomann N."/>
            <person name="Stavropoulos S."/>
            <person name="Stone C."/>
            <person name="Strader C."/>
            <person name="Tesfaye S."/>
            <person name="Thomson T."/>
            <person name="Thoulutsang Y."/>
            <person name="Thoulutsang D."/>
            <person name="Topham K."/>
            <person name="Topping I."/>
            <person name="Tsamla T."/>
            <person name="Vassiliev H."/>
            <person name="Vo A."/>
            <person name="Wangchuk T."/>
            <person name="Wangdi T."/>
            <person name="Weiand M."/>
            <person name="Wilkinson J."/>
            <person name="Wilson A."/>
            <person name="Yadav S."/>
            <person name="Young G."/>
            <person name="Yu Q."/>
            <person name="Zembek L."/>
            <person name="Zhong D."/>
            <person name="Zimmer A."/>
            <person name="Zwirko Z."/>
            <person name="Jaffe D.B."/>
            <person name="Alvarez P."/>
            <person name="Brockman W."/>
            <person name="Butler J."/>
            <person name="Chin C."/>
            <person name="Gnerre S."/>
            <person name="Grabherr M."/>
            <person name="Kleber M."/>
            <person name="Mauceli E."/>
            <person name="MacCallum I."/>
        </authorList>
    </citation>
    <scope>NUCLEOTIDE SEQUENCE [LARGE SCALE GENOMIC DNA]</scope>
    <source>
        <strain evidence="3">Tucson 15287-2541.00</strain>
    </source>
</reference>
<dbReference type="EMBL" id="CH916366">
    <property type="protein sequence ID" value="EDV97258.1"/>
    <property type="molecule type" value="Genomic_DNA"/>
</dbReference>
<keyword evidence="3" id="KW-1185">Reference proteome</keyword>
<proteinExistence type="predicted"/>
<dbReference type="AlphaFoldDB" id="B4J3M7"/>
<protein>
    <submittedName>
        <fullName evidence="2">GH14785</fullName>
    </submittedName>
</protein>
<sequence>MTTCRPSPRSTKRTLGTQKLSLSLSRSRSMSLSLSLSLAMHVVYDNNTCSG</sequence>
<name>B4J3M7_DROGR</name>